<comment type="caution">
    <text evidence="1">The sequence shown here is derived from an EMBL/GenBank/DDBJ whole genome shotgun (WGS) entry which is preliminary data.</text>
</comment>
<protein>
    <submittedName>
        <fullName evidence="1">Alpha/beta hydrolase</fullName>
    </submittedName>
</protein>
<dbReference type="GO" id="GO:0016787">
    <property type="term" value="F:hydrolase activity"/>
    <property type="evidence" value="ECO:0007669"/>
    <property type="project" value="UniProtKB-KW"/>
</dbReference>
<dbReference type="RefSeq" id="WP_122184766.1">
    <property type="nucleotide sequence ID" value="NZ_RFFJ01000094.1"/>
</dbReference>
<evidence type="ECO:0000313" key="1">
    <source>
        <dbReference type="EMBL" id="RMI38283.1"/>
    </source>
</evidence>
<evidence type="ECO:0000313" key="2">
    <source>
        <dbReference type="Proteomes" id="UP000278673"/>
    </source>
</evidence>
<keyword evidence="1" id="KW-0378">Hydrolase</keyword>
<proteinExistence type="predicted"/>
<organism evidence="1 2">
    <name type="scientific">Streptomyces triticirhizae</name>
    <dbReference type="NCBI Taxonomy" id="2483353"/>
    <lineage>
        <taxon>Bacteria</taxon>
        <taxon>Bacillati</taxon>
        <taxon>Actinomycetota</taxon>
        <taxon>Actinomycetes</taxon>
        <taxon>Kitasatosporales</taxon>
        <taxon>Streptomycetaceae</taxon>
        <taxon>Streptomyces</taxon>
    </lineage>
</organism>
<keyword evidence="2" id="KW-1185">Reference proteome</keyword>
<dbReference type="Proteomes" id="UP000278673">
    <property type="component" value="Unassembled WGS sequence"/>
</dbReference>
<dbReference type="EMBL" id="RFFJ01000094">
    <property type="protein sequence ID" value="RMI38283.1"/>
    <property type="molecule type" value="Genomic_DNA"/>
</dbReference>
<dbReference type="SUPFAM" id="SSF53474">
    <property type="entry name" value="alpha/beta-Hydrolases"/>
    <property type="match status" value="1"/>
</dbReference>
<accession>A0A3M2LP19</accession>
<name>A0A3M2LP19_9ACTN</name>
<sequence>MRLTGVDGVVYGPSGQRLDAHRPDGARGEGLPVVLLWHGRGPDERGVLAPLARLAASAGVLVLVPDWRSDAPDGGRAHLRESVAFARERAAEWGGDPGQLVLAGWSLGAKAALGVGLAAEGLDGWHPRAVVGIAGGYTRPAPSTGRAPMDELDGAEAAGHALPVWLVHGTADEIVDVAHTRHLHAALSQRGWPVSLDAPDADHAGVVLTEYDPGLGRCVPARAERAVRAGARTAGVLARAAGVAPR</sequence>
<dbReference type="AlphaFoldDB" id="A0A3M2LP19"/>
<dbReference type="Gene3D" id="3.40.50.1820">
    <property type="entry name" value="alpha/beta hydrolase"/>
    <property type="match status" value="1"/>
</dbReference>
<dbReference type="InterPro" id="IPR029058">
    <property type="entry name" value="AB_hydrolase_fold"/>
</dbReference>
<reference evidence="1 2" key="1">
    <citation type="submission" date="2018-10" db="EMBL/GenBank/DDBJ databases">
        <title>Isolation, diversity and antifungal activity of actinobacteria from wheat.</title>
        <authorList>
            <person name="Han C."/>
        </authorList>
    </citation>
    <scope>NUCLEOTIDE SEQUENCE [LARGE SCALE GENOMIC DNA]</scope>
    <source>
        <strain evidence="1 2">NEAU-YY642</strain>
    </source>
</reference>
<gene>
    <name evidence="1" type="ORF">EBN88_17145</name>
</gene>